<dbReference type="RefSeq" id="WP_349543206.1">
    <property type="nucleotide sequence ID" value="NZ_JAOALG010000001.1"/>
</dbReference>
<reference evidence="3 4" key="1">
    <citation type="journal article" date="2024" name="Chem. Sci.">
        <title>Discovery of a lagriamide polyketide by integrated genome mining, isotopic labeling, and untargeted metabolomics.</title>
        <authorList>
            <person name="Fergusson C.H."/>
            <person name="Saulog J."/>
            <person name="Paulo B.S."/>
            <person name="Wilson D.M."/>
            <person name="Liu D.Y."/>
            <person name="Morehouse N.J."/>
            <person name="Waterworth S."/>
            <person name="Barkei J."/>
            <person name="Gray C.A."/>
            <person name="Kwan J.C."/>
            <person name="Eustaquio A.S."/>
            <person name="Linington R.G."/>
        </authorList>
    </citation>
    <scope>NUCLEOTIDE SEQUENCE [LARGE SCALE GENOMIC DNA]</scope>
    <source>
        <strain evidence="3 4">RL17-338-BIF-B</strain>
    </source>
</reference>
<evidence type="ECO:0000313" key="3">
    <source>
        <dbReference type="EMBL" id="MEQ5841270.1"/>
    </source>
</evidence>
<accession>A0ABV1LPT1</accession>
<evidence type="ECO:0000259" key="2">
    <source>
        <dbReference type="Pfam" id="PF14534"/>
    </source>
</evidence>
<protein>
    <submittedName>
        <fullName evidence="3">Nuclear transport factor 2 family protein</fullName>
    </submittedName>
</protein>
<organism evidence="3 4">
    <name type="scientific">Paraburkholderia acidicola</name>
    <dbReference type="NCBI Taxonomy" id="1912599"/>
    <lineage>
        <taxon>Bacteria</taxon>
        <taxon>Pseudomonadati</taxon>
        <taxon>Pseudomonadota</taxon>
        <taxon>Betaproteobacteria</taxon>
        <taxon>Burkholderiales</taxon>
        <taxon>Burkholderiaceae</taxon>
        <taxon>Paraburkholderia</taxon>
    </lineage>
</organism>
<feature type="chain" id="PRO_5047025629" evidence="1">
    <location>
        <begin position="21"/>
        <end position="142"/>
    </location>
</feature>
<feature type="domain" description="DUF4440" evidence="2">
    <location>
        <begin position="33"/>
        <end position="135"/>
    </location>
</feature>
<dbReference type="SUPFAM" id="SSF54427">
    <property type="entry name" value="NTF2-like"/>
    <property type="match status" value="1"/>
</dbReference>
<dbReference type="EMBL" id="JAOALG010000001">
    <property type="protein sequence ID" value="MEQ5841270.1"/>
    <property type="molecule type" value="Genomic_DNA"/>
</dbReference>
<sequence>MKKFVLSVAASLLLASSAFASTADESAVNDAMQRLSAAMTAADAQQMKDLTADTLSYGHSNGLVQNQTEFVTTIASGQTKYRRIDLTQTVTTVTGDAAVMRDHFTGTVVEPDGKVADVALNVLLVWQKQHGAWKLLARQAFH</sequence>
<name>A0ABV1LPT1_9BURK</name>
<keyword evidence="1" id="KW-0732">Signal</keyword>
<dbReference type="Gene3D" id="3.10.450.50">
    <property type="match status" value="1"/>
</dbReference>
<gene>
    <name evidence="3" type="ORF">N0A02_17720</name>
</gene>
<feature type="signal peptide" evidence="1">
    <location>
        <begin position="1"/>
        <end position="20"/>
    </location>
</feature>
<evidence type="ECO:0000313" key="4">
    <source>
        <dbReference type="Proteomes" id="UP001469089"/>
    </source>
</evidence>
<comment type="caution">
    <text evidence="3">The sequence shown here is derived from an EMBL/GenBank/DDBJ whole genome shotgun (WGS) entry which is preliminary data.</text>
</comment>
<dbReference type="Pfam" id="PF14534">
    <property type="entry name" value="DUF4440"/>
    <property type="match status" value="1"/>
</dbReference>
<evidence type="ECO:0000256" key="1">
    <source>
        <dbReference type="SAM" id="SignalP"/>
    </source>
</evidence>
<proteinExistence type="predicted"/>
<dbReference type="Proteomes" id="UP001469089">
    <property type="component" value="Unassembled WGS sequence"/>
</dbReference>
<dbReference type="InterPro" id="IPR032710">
    <property type="entry name" value="NTF2-like_dom_sf"/>
</dbReference>
<keyword evidence="4" id="KW-1185">Reference proteome</keyword>
<dbReference type="InterPro" id="IPR027843">
    <property type="entry name" value="DUF4440"/>
</dbReference>